<dbReference type="InterPro" id="IPR049450">
    <property type="entry name" value="ACOT8-like_C"/>
</dbReference>
<protein>
    <submittedName>
        <fullName evidence="4">Thioesterase family protein</fullName>
    </submittedName>
</protein>
<dbReference type="InterPro" id="IPR049449">
    <property type="entry name" value="TesB_ACOT8-like_N"/>
</dbReference>
<reference evidence="4 5" key="1">
    <citation type="submission" date="2020-10" db="EMBL/GenBank/DDBJ databases">
        <title>Ramlibacter sp. HM2 16S ribosomal RNA gene Genome sequencing and assembly.</title>
        <authorList>
            <person name="Kang M."/>
        </authorList>
    </citation>
    <scope>NUCLEOTIDE SEQUENCE [LARGE SCALE GENOMIC DNA]</scope>
    <source>
        <strain evidence="4 5">HM2</strain>
    </source>
</reference>
<proteinExistence type="predicted"/>
<name>A0ABR9RYC3_9BURK</name>
<organism evidence="4 5">
    <name type="scientific">Ramlibacter pallidus</name>
    <dbReference type="NCBI Taxonomy" id="2780087"/>
    <lineage>
        <taxon>Bacteria</taxon>
        <taxon>Pseudomonadati</taxon>
        <taxon>Pseudomonadota</taxon>
        <taxon>Betaproteobacteria</taxon>
        <taxon>Burkholderiales</taxon>
        <taxon>Comamonadaceae</taxon>
        <taxon>Ramlibacter</taxon>
    </lineage>
</organism>
<dbReference type="Gene3D" id="2.40.160.210">
    <property type="entry name" value="Acyl-CoA thioesterase, double hotdog domain"/>
    <property type="match status" value="1"/>
</dbReference>
<dbReference type="RefSeq" id="WP_193674862.1">
    <property type="nucleotide sequence ID" value="NZ_JADDIV010000001.1"/>
</dbReference>
<sequence>MSTHPFDEAVALQPQADGSFQGRTSPAYANMIGPYGGITAAQCLQSVLAHPQRLGDPVSLTINFAAALADGPFIARPRPARTNRSTQHWIVEMLQGDEVVITATVFTAVRRETWSGHEARMPQVPRPHDTPRTPRHGVEWLNRYDMRFLEGSIPQEWKGAENASSLTRLWVRDDPARPLDFASLTALADVFFPRVWLRRAKLTAIGTVSMTVYFHADAAHLAAASSGYLLVQAQGQGFGGGYFDHAGQLWDEAGRLLATTHQVVYYKE</sequence>
<feature type="domain" description="Acyl-CoA thioesterase-like N-terminal HotDog" evidence="2">
    <location>
        <begin position="27"/>
        <end position="106"/>
    </location>
</feature>
<evidence type="ECO:0000313" key="4">
    <source>
        <dbReference type="EMBL" id="MBE7366233.1"/>
    </source>
</evidence>
<feature type="region of interest" description="Disordered" evidence="1">
    <location>
        <begin position="1"/>
        <end position="21"/>
    </location>
</feature>
<evidence type="ECO:0000313" key="5">
    <source>
        <dbReference type="Proteomes" id="UP000806285"/>
    </source>
</evidence>
<dbReference type="PANTHER" id="PTHR38110:SF1">
    <property type="entry name" value="THIOESTERASE DOMAIN-CONTAINING PROTEIN"/>
    <property type="match status" value="1"/>
</dbReference>
<feature type="domain" description="Acyl-CoA thioesterase-like C-terminal" evidence="3">
    <location>
        <begin position="127"/>
        <end position="265"/>
    </location>
</feature>
<evidence type="ECO:0000256" key="1">
    <source>
        <dbReference type="SAM" id="MobiDB-lite"/>
    </source>
</evidence>
<dbReference type="Proteomes" id="UP000806285">
    <property type="component" value="Unassembled WGS sequence"/>
</dbReference>
<evidence type="ECO:0000259" key="2">
    <source>
        <dbReference type="Pfam" id="PF13622"/>
    </source>
</evidence>
<dbReference type="InterPro" id="IPR052389">
    <property type="entry name" value="Sec_Metab_Biosynth-Assoc"/>
</dbReference>
<keyword evidence="5" id="KW-1185">Reference proteome</keyword>
<dbReference type="InterPro" id="IPR029069">
    <property type="entry name" value="HotDog_dom_sf"/>
</dbReference>
<evidence type="ECO:0000259" key="3">
    <source>
        <dbReference type="Pfam" id="PF20789"/>
    </source>
</evidence>
<dbReference type="SUPFAM" id="SSF54637">
    <property type="entry name" value="Thioesterase/thiol ester dehydrase-isomerase"/>
    <property type="match status" value="2"/>
</dbReference>
<accession>A0ABR9RYC3</accession>
<dbReference type="InterPro" id="IPR042171">
    <property type="entry name" value="Acyl-CoA_hotdog"/>
</dbReference>
<dbReference type="PANTHER" id="PTHR38110">
    <property type="entry name" value="CHROMOSOME 23, WHOLE GENOME SHOTGUN SEQUENCE"/>
    <property type="match status" value="1"/>
</dbReference>
<comment type="caution">
    <text evidence="4">The sequence shown here is derived from an EMBL/GenBank/DDBJ whole genome shotgun (WGS) entry which is preliminary data.</text>
</comment>
<dbReference type="EMBL" id="JADDIV010000001">
    <property type="protein sequence ID" value="MBE7366233.1"/>
    <property type="molecule type" value="Genomic_DNA"/>
</dbReference>
<gene>
    <name evidence="4" type="ORF">IM787_01510</name>
</gene>
<dbReference type="Pfam" id="PF20789">
    <property type="entry name" value="4HBT_3C"/>
    <property type="match status" value="1"/>
</dbReference>
<dbReference type="Pfam" id="PF13622">
    <property type="entry name" value="4HBT_3"/>
    <property type="match status" value="1"/>
</dbReference>